<dbReference type="NCBIfam" id="NF047356">
    <property type="entry name" value="RNA_bind_RnpM"/>
    <property type="match status" value="1"/>
</dbReference>
<dbReference type="InterPro" id="IPR007393">
    <property type="entry name" value="YlxR_dom"/>
</dbReference>
<dbReference type="Gene3D" id="3.30.1230.10">
    <property type="entry name" value="YlxR-like"/>
    <property type="match status" value="1"/>
</dbReference>
<dbReference type="CDD" id="cd00279">
    <property type="entry name" value="YlxR"/>
    <property type="match status" value="1"/>
</dbReference>
<sequence>MKQRKVPLRKCIACQKMLSKKELIRIVKTPEDDIVVDFTGKKSGRGAYTCGSLESVAMMRKTRALERALGCTIPAEVYDRIEAEIREKNRQVICAKEGTAEVEP</sequence>
<comment type="caution">
    <text evidence="2">The sequence shown here is derived from an EMBL/GenBank/DDBJ whole genome shotgun (WGS) entry which is preliminary data.</text>
</comment>
<organism evidence="2 3">
    <name type="scientific">Marinicrinis lubricantis</name>
    <dbReference type="NCBI Taxonomy" id="2086470"/>
    <lineage>
        <taxon>Bacteria</taxon>
        <taxon>Bacillati</taxon>
        <taxon>Bacillota</taxon>
        <taxon>Bacilli</taxon>
        <taxon>Bacillales</taxon>
        <taxon>Paenibacillaceae</taxon>
    </lineage>
</organism>
<evidence type="ECO:0000313" key="2">
    <source>
        <dbReference type="EMBL" id="MFC5986208.1"/>
    </source>
</evidence>
<protein>
    <submittedName>
        <fullName evidence="2">RNase P modulator RnpM</fullName>
    </submittedName>
</protein>
<feature type="domain" description="YlxR" evidence="1">
    <location>
        <begin position="9"/>
        <end position="82"/>
    </location>
</feature>
<dbReference type="PANTHER" id="PTHR34215:SF1">
    <property type="entry name" value="YLXR DOMAIN-CONTAINING PROTEIN"/>
    <property type="match status" value="1"/>
</dbReference>
<evidence type="ECO:0000313" key="3">
    <source>
        <dbReference type="Proteomes" id="UP001596250"/>
    </source>
</evidence>
<accession>A0ABW1IMH7</accession>
<proteinExistence type="predicted"/>
<dbReference type="InterPro" id="IPR035931">
    <property type="entry name" value="YlxR-like_sf"/>
</dbReference>
<dbReference type="Pfam" id="PF04296">
    <property type="entry name" value="YlxR"/>
    <property type="match status" value="1"/>
</dbReference>
<dbReference type="PANTHER" id="PTHR34215">
    <property type="entry name" value="BLL0784 PROTEIN"/>
    <property type="match status" value="1"/>
</dbReference>
<gene>
    <name evidence="2" type="primary">rnpM</name>
    <name evidence="2" type="synonym">ylxR</name>
    <name evidence="2" type="ORF">ACFPXP_07145</name>
</gene>
<dbReference type="InterPro" id="IPR037465">
    <property type="entry name" value="YlxR"/>
</dbReference>
<keyword evidence="3" id="KW-1185">Reference proteome</keyword>
<dbReference type="Proteomes" id="UP001596250">
    <property type="component" value="Unassembled WGS sequence"/>
</dbReference>
<reference evidence="3" key="1">
    <citation type="journal article" date="2019" name="Int. J. Syst. Evol. Microbiol.">
        <title>The Global Catalogue of Microorganisms (GCM) 10K type strain sequencing project: providing services to taxonomists for standard genome sequencing and annotation.</title>
        <authorList>
            <consortium name="The Broad Institute Genomics Platform"/>
            <consortium name="The Broad Institute Genome Sequencing Center for Infectious Disease"/>
            <person name="Wu L."/>
            <person name="Ma J."/>
        </authorList>
    </citation>
    <scope>NUCLEOTIDE SEQUENCE [LARGE SCALE GENOMIC DNA]</scope>
    <source>
        <strain evidence="3">CCM 8749</strain>
    </source>
</reference>
<evidence type="ECO:0000259" key="1">
    <source>
        <dbReference type="Pfam" id="PF04296"/>
    </source>
</evidence>
<dbReference type="EMBL" id="JBHSQV010000036">
    <property type="protein sequence ID" value="MFC5986208.1"/>
    <property type="molecule type" value="Genomic_DNA"/>
</dbReference>
<name>A0ABW1IMH7_9BACL</name>
<dbReference type="SUPFAM" id="SSF64376">
    <property type="entry name" value="YlxR-like"/>
    <property type="match status" value="1"/>
</dbReference>
<dbReference type="RefSeq" id="WP_379893536.1">
    <property type="nucleotide sequence ID" value="NZ_CBCSCT010000001.1"/>
</dbReference>